<dbReference type="InterPro" id="IPR000366">
    <property type="entry name" value="GPCR_STE2"/>
</dbReference>
<dbReference type="InterPro" id="IPR027458">
    <property type="entry name" value="STE2_TM1-TM2_sf"/>
</dbReference>
<feature type="transmembrane region" description="Helical" evidence="1">
    <location>
        <begin position="158"/>
        <end position="179"/>
    </location>
</feature>
<dbReference type="GO" id="GO:0000750">
    <property type="term" value="P:pheromone-dependent signal transduction involved in conjugation with cellular fusion"/>
    <property type="evidence" value="ECO:0007669"/>
    <property type="project" value="TreeGrafter"/>
</dbReference>
<feature type="transmembrane region" description="Helical" evidence="1">
    <location>
        <begin position="239"/>
        <end position="260"/>
    </location>
</feature>
<reference evidence="2" key="1">
    <citation type="submission" date="2022-12" db="EMBL/GenBank/DDBJ databases">
        <authorList>
            <person name="Petersen C."/>
        </authorList>
    </citation>
    <scope>NUCLEOTIDE SEQUENCE</scope>
    <source>
        <strain evidence="2">IBT 21472</strain>
    </source>
</reference>
<dbReference type="PANTHER" id="PTHR28009:SF1">
    <property type="entry name" value="PHEROMONE ALPHA FACTOR RECEPTOR"/>
    <property type="match status" value="1"/>
</dbReference>
<dbReference type="Proteomes" id="UP001147746">
    <property type="component" value="Unassembled WGS sequence"/>
</dbReference>
<evidence type="ECO:0008006" key="4">
    <source>
        <dbReference type="Google" id="ProtNLM"/>
    </source>
</evidence>
<name>A0A9W9PMS2_9EURO</name>
<dbReference type="Pfam" id="PF02116">
    <property type="entry name" value="STE2"/>
    <property type="match status" value="1"/>
</dbReference>
<feature type="transmembrane region" description="Helical" evidence="1">
    <location>
        <begin position="71"/>
        <end position="90"/>
    </location>
</feature>
<feature type="transmembrane region" description="Helical" evidence="1">
    <location>
        <begin position="266"/>
        <end position="289"/>
    </location>
</feature>
<comment type="caution">
    <text evidence="2">The sequence shown here is derived from an EMBL/GenBank/DDBJ whole genome shotgun (WGS) entry which is preliminary data.</text>
</comment>
<organism evidence="2 3">
    <name type="scientific">Penicillium atrosanguineum</name>
    <dbReference type="NCBI Taxonomy" id="1132637"/>
    <lineage>
        <taxon>Eukaryota</taxon>
        <taxon>Fungi</taxon>
        <taxon>Dikarya</taxon>
        <taxon>Ascomycota</taxon>
        <taxon>Pezizomycotina</taxon>
        <taxon>Eurotiomycetes</taxon>
        <taxon>Eurotiomycetidae</taxon>
        <taxon>Eurotiales</taxon>
        <taxon>Aspergillaceae</taxon>
        <taxon>Penicillium</taxon>
    </lineage>
</organism>
<evidence type="ECO:0000256" key="1">
    <source>
        <dbReference type="SAM" id="Phobius"/>
    </source>
</evidence>
<keyword evidence="1" id="KW-1133">Transmembrane helix</keyword>
<dbReference type="Gene3D" id="1.10.287.920">
    <property type="entry name" value="Pheromone alpha factor receptor"/>
    <property type="match status" value="1"/>
</dbReference>
<evidence type="ECO:0000313" key="3">
    <source>
        <dbReference type="Proteomes" id="UP001147746"/>
    </source>
</evidence>
<keyword evidence="1" id="KW-0812">Transmembrane</keyword>
<accession>A0A9W9PMS2</accession>
<evidence type="ECO:0000313" key="2">
    <source>
        <dbReference type="EMBL" id="KAJ5299986.1"/>
    </source>
</evidence>
<dbReference type="EMBL" id="JAPZBO010000010">
    <property type="protein sequence ID" value="KAJ5299986.1"/>
    <property type="molecule type" value="Genomic_DNA"/>
</dbReference>
<dbReference type="CDD" id="cd14939">
    <property type="entry name" value="7tmD_STE2"/>
    <property type="match status" value="1"/>
</dbReference>
<dbReference type="GO" id="GO:0004932">
    <property type="term" value="F:mating-type factor pheromone receptor activity"/>
    <property type="evidence" value="ECO:0007669"/>
    <property type="project" value="InterPro"/>
</dbReference>
<feature type="transmembrane region" description="Helical" evidence="1">
    <location>
        <begin position="117"/>
        <end position="146"/>
    </location>
</feature>
<protein>
    <recommendedName>
        <fullName evidence="4">Mating-type alpha-pheromone receptor PreB</fullName>
    </recommendedName>
</protein>
<feature type="transmembrane region" description="Helical" evidence="1">
    <location>
        <begin position="46"/>
        <end position="64"/>
    </location>
</feature>
<keyword evidence="3" id="KW-1185">Reference proteome</keyword>
<sequence length="376" mass="42187">MNITFPEGNPVYQVIHFWRPDGQEVSVNIYSLDVFYQYNVRICINYGSQLGASVVLLVFLLLLTHSDKRGSFVFVFNGLALTFNTLRLLFETIHFSTPFEKIYPYFSGDYSSVGPRAYAISILGTVFETMLVMCIMASLVVQVQVVCKTLRRRYRRPLLALSVLVALVPIGFRIGWMVINCMAIMALESTGPWVWLQSALNIVITAAICFFCAIFVAKLGHAITQRRRLGVRDFGPMKIIFVCGCQTMTIPALFSIIQYFSHVPELADNVLTLVTLSLPLSSIWAGAALENAQRMETPRSPRNLWRALAFNMSRSMPTNRSRTEMTTTGYTGQTLCYTDQQISKPSQDSEMPLAISVEHDISVDSVRHSGKGKSLV</sequence>
<feature type="transmembrane region" description="Helical" evidence="1">
    <location>
        <begin position="199"/>
        <end position="219"/>
    </location>
</feature>
<reference evidence="2" key="2">
    <citation type="journal article" date="2023" name="IMA Fungus">
        <title>Comparative genomic study of the Penicillium genus elucidates a diverse pangenome and 15 lateral gene transfer events.</title>
        <authorList>
            <person name="Petersen C."/>
            <person name="Sorensen T."/>
            <person name="Nielsen M.R."/>
            <person name="Sondergaard T.E."/>
            <person name="Sorensen J.L."/>
            <person name="Fitzpatrick D.A."/>
            <person name="Frisvad J.C."/>
            <person name="Nielsen K.L."/>
        </authorList>
    </citation>
    <scope>NUCLEOTIDE SEQUENCE</scope>
    <source>
        <strain evidence="2">IBT 21472</strain>
    </source>
</reference>
<dbReference type="AlphaFoldDB" id="A0A9W9PMS2"/>
<proteinExistence type="predicted"/>
<dbReference type="GO" id="GO:0038038">
    <property type="term" value="C:G protein-coupled receptor homodimeric complex"/>
    <property type="evidence" value="ECO:0007669"/>
    <property type="project" value="TreeGrafter"/>
</dbReference>
<keyword evidence="1" id="KW-0472">Membrane</keyword>
<dbReference type="PRINTS" id="PR00250">
    <property type="entry name" value="GPCRSTE2"/>
</dbReference>
<dbReference type="PANTHER" id="PTHR28009">
    <property type="entry name" value="PHEROMONE ALPHA FACTOR RECEPTOR"/>
    <property type="match status" value="1"/>
</dbReference>
<gene>
    <name evidence="2" type="ORF">N7476_011543</name>
</gene>